<protein>
    <recommendedName>
        <fullName evidence="3">Outer membrane protein assembly factor BamE</fullName>
    </recommendedName>
</protein>
<keyword evidence="2" id="KW-1185">Reference proteome</keyword>
<dbReference type="EMBL" id="JBHUOM010000001">
    <property type="protein sequence ID" value="MFD2932210.1"/>
    <property type="molecule type" value="Genomic_DNA"/>
</dbReference>
<comment type="caution">
    <text evidence="1">The sequence shown here is derived from an EMBL/GenBank/DDBJ whole genome shotgun (WGS) entry which is preliminary data.</text>
</comment>
<evidence type="ECO:0000313" key="1">
    <source>
        <dbReference type="EMBL" id="MFD2932210.1"/>
    </source>
</evidence>
<reference evidence="2" key="1">
    <citation type="journal article" date="2019" name="Int. J. Syst. Evol. Microbiol.">
        <title>The Global Catalogue of Microorganisms (GCM) 10K type strain sequencing project: providing services to taxonomists for standard genome sequencing and annotation.</title>
        <authorList>
            <consortium name="The Broad Institute Genomics Platform"/>
            <consortium name="The Broad Institute Genome Sequencing Center for Infectious Disease"/>
            <person name="Wu L."/>
            <person name="Ma J."/>
        </authorList>
    </citation>
    <scope>NUCLEOTIDE SEQUENCE [LARGE SCALE GENOMIC DNA]</scope>
    <source>
        <strain evidence="2">KCTC 52490</strain>
    </source>
</reference>
<proteinExistence type="predicted"/>
<sequence>MNNKRAITVLTFSEQVGKWIARPLFFCTVGICLFNSCGPAPDHFGKLDLKKWRGDRGGCNGVRATLIPDFRAEVQNLKGNSSNTIGELLGRPDVNQIADRNQKFYVYYLEKGPQCDQAGSKSMSRSVAIRMSAVGLATEITFQNGIP</sequence>
<organism evidence="1 2">
    <name type="scientific">Spirosoma flavum</name>
    <dbReference type="NCBI Taxonomy" id="2048557"/>
    <lineage>
        <taxon>Bacteria</taxon>
        <taxon>Pseudomonadati</taxon>
        <taxon>Bacteroidota</taxon>
        <taxon>Cytophagia</taxon>
        <taxon>Cytophagales</taxon>
        <taxon>Cytophagaceae</taxon>
        <taxon>Spirosoma</taxon>
    </lineage>
</organism>
<name>A0ABW6ADH7_9BACT</name>
<accession>A0ABW6ADH7</accession>
<evidence type="ECO:0000313" key="2">
    <source>
        <dbReference type="Proteomes" id="UP001597512"/>
    </source>
</evidence>
<evidence type="ECO:0008006" key="3">
    <source>
        <dbReference type="Google" id="ProtNLM"/>
    </source>
</evidence>
<dbReference type="Proteomes" id="UP001597512">
    <property type="component" value="Unassembled WGS sequence"/>
</dbReference>
<dbReference type="RefSeq" id="WP_381496416.1">
    <property type="nucleotide sequence ID" value="NZ_JBHUOM010000001.1"/>
</dbReference>
<gene>
    <name evidence="1" type="ORF">ACFS25_00370</name>
</gene>